<dbReference type="AlphaFoldDB" id="A0AA40R467"/>
<dbReference type="Proteomes" id="UP000070119">
    <property type="component" value="Chromosome 2"/>
</dbReference>
<organism evidence="2 3">
    <name type="scientific">Burkholderia ubonensis</name>
    <dbReference type="NCBI Taxonomy" id="101571"/>
    <lineage>
        <taxon>Bacteria</taxon>
        <taxon>Pseudomonadati</taxon>
        <taxon>Pseudomonadota</taxon>
        <taxon>Betaproteobacteria</taxon>
        <taxon>Burkholderiales</taxon>
        <taxon>Burkholderiaceae</taxon>
        <taxon>Burkholderia</taxon>
        <taxon>Burkholderia cepacia complex</taxon>
    </lineage>
</organism>
<evidence type="ECO:0000259" key="1">
    <source>
        <dbReference type="Pfam" id="PF18754"/>
    </source>
</evidence>
<dbReference type="EMBL" id="LNJU01000005">
    <property type="protein sequence ID" value="KWZ52371.1"/>
    <property type="molecule type" value="Genomic_DNA"/>
</dbReference>
<proteinExistence type="predicted"/>
<gene>
    <name evidence="2" type="ORF">WK57_25125</name>
</gene>
<name>A0AA40R467_9BURK</name>
<feature type="domain" description="Nucleotide modification associated" evidence="1">
    <location>
        <begin position="2"/>
        <end position="267"/>
    </location>
</feature>
<sequence length="292" mass="32428">MKVVFSRKGFDSQYGGMPSPILPDGRLLPLPIPSTRDSATLADLDYADASLDQLLCDLSAGKHGLQTHVHFDPDLGGRHVANLVNWRPALGQTGSAQSHLSRHGIGAGDVFLFFGWFRLTECTGGKWRFAPGAPDLHVLFGWLEIDEVLPVVTQRTEVLRRHPWIAVHPHVAAPDWYTDARNTLYIARKRSVYTRAKAMGGGRFVAMRPELQLTRPGHSRSVWSLPRWFAPDGRAPMSYHAKANRWEIREDGVTLRSVAKGQEFVVDGTVYPELEAWVADLIRGNAGNCSST</sequence>
<evidence type="ECO:0000313" key="3">
    <source>
        <dbReference type="Proteomes" id="UP000070119"/>
    </source>
</evidence>
<dbReference type="RefSeq" id="WP_060062479.1">
    <property type="nucleotide sequence ID" value="NZ_CM003772.1"/>
</dbReference>
<reference evidence="2 3" key="1">
    <citation type="submission" date="2015-11" db="EMBL/GenBank/DDBJ databases">
        <authorList>
            <person name="Sahl J."/>
            <person name="Wagner D."/>
            <person name="Keim P."/>
        </authorList>
    </citation>
    <scope>NUCLEOTIDE SEQUENCE [LARGE SCALE GENOMIC DNA]</scope>
    <source>
        <strain evidence="2 3">MSMB1157</strain>
    </source>
</reference>
<evidence type="ECO:0000313" key="2">
    <source>
        <dbReference type="EMBL" id="KWZ52371.1"/>
    </source>
</evidence>
<dbReference type="Pfam" id="PF18754">
    <property type="entry name" value="Nmad3"/>
    <property type="match status" value="1"/>
</dbReference>
<accession>A0AA40R467</accession>
<protein>
    <recommendedName>
        <fullName evidence="1">Nucleotide modification associated domain-containing protein</fullName>
    </recommendedName>
</protein>
<comment type="caution">
    <text evidence="2">The sequence shown here is derived from an EMBL/GenBank/DDBJ whole genome shotgun (WGS) entry which is preliminary data.</text>
</comment>
<dbReference type="InterPro" id="IPR041135">
    <property type="entry name" value="Nmad3"/>
</dbReference>